<dbReference type="GeneID" id="66058915"/>
<keyword evidence="2" id="KW-1185">Reference proteome</keyword>
<evidence type="ECO:0000313" key="2">
    <source>
        <dbReference type="Proteomes" id="UP000006672"/>
    </source>
</evidence>
<reference evidence="2" key="1">
    <citation type="journal article" date="2007" name="Science">
        <title>Draft genome of the filarial nematode parasite Brugia malayi.</title>
        <authorList>
            <person name="Ghedin E."/>
            <person name="Wang S."/>
            <person name="Spiro D."/>
            <person name="Caler E."/>
            <person name="Zhao Q."/>
            <person name="Crabtree J."/>
            <person name="Allen J.E."/>
            <person name="Delcher A.L."/>
            <person name="Guiliano D.B."/>
            <person name="Miranda-Saavedra D."/>
            <person name="Angiuoli S.V."/>
            <person name="Creasy T."/>
            <person name="Amedeo P."/>
            <person name="Haas B."/>
            <person name="El-Sayed N.M."/>
            <person name="Wortman J.R."/>
            <person name="Feldblyum T."/>
            <person name="Tallon L."/>
            <person name="Schatz M."/>
            <person name="Shumway M."/>
            <person name="Koo H."/>
            <person name="Salzberg S.L."/>
            <person name="Schobel S."/>
            <person name="Pertea M."/>
            <person name="Pop M."/>
            <person name="White O."/>
            <person name="Barton G.J."/>
            <person name="Carlow C.K."/>
            <person name="Crawford M.J."/>
            <person name="Daub J."/>
            <person name="Dimmic M.W."/>
            <person name="Estes C.F."/>
            <person name="Foster J.M."/>
            <person name="Ganatra M."/>
            <person name="Gregory W.F."/>
            <person name="Johnson N.M."/>
            <person name="Jin J."/>
            <person name="Komuniecki R."/>
            <person name="Korf I."/>
            <person name="Kumar S."/>
            <person name="Laney S."/>
            <person name="Li B.W."/>
            <person name="Li W."/>
            <person name="Lindblom T.H."/>
            <person name="Lustigman S."/>
            <person name="Ma D."/>
            <person name="Maina C.V."/>
            <person name="Martin D.M."/>
            <person name="McCarter J.P."/>
            <person name="McReynolds L."/>
            <person name="Mitreva M."/>
            <person name="Nutman T.B."/>
            <person name="Parkinson J."/>
            <person name="Peregrin-Alvarez J.M."/>
            <person name="Poole C."/>
            <person name="Ren Q."/>
            <person name="Saunders L."/>
            <person name="Sluder A.E."/>
            <person name="Smith K."/>
            <person name="Stanke M."/>
            <person name="Unnasch T.R."/>
            <person name="Ware J."/>
            <person name="Wei A.D."/>
            <person name="Weil G."/>
            <person name="Williams D.J."/>
            <person name="Zhang Y."/>
            <person name="Williams S.A."/>
            <person name="Fraser-Liggett C."/>
            <person name="Slatko B."/>
            <person name="Blaxter M.L."/>
            <person name="Scott A.L."/>
        </authorList>
    </citation>
    <scope>NUCLEOTIDE SEQUENCE</scope>
    <source>
        <strain evidence="2">FR3</strain>
    </source>
</reference>
<sequence length="103" mass="11861">MDMFTISLKSLYPYAAEIQNQQRITGIYNKIVQILRNQLRTDESVLECGQIYNNDGYLSIRFRIRYGPDKCSDLRTLAATAVRLLDEVQIIEVTCGNDSISFF</sequence>
<accession>A0A5S6PE37</accession>
<reference evidence="3" key="3">
    <citation type="submission" date="2019-12" db="UniProtKB">
        <authorList>
            <consortium name="WormBaseParasite"/>
        </authorList>
    </citation>
    <scope>IDENTIFICATION</scope>
</reference>
<dbReference type="KEGG" id="bmy:BM_BM17655"/>
<proteinExistence type="predicted"/>
<accession>A0A4E9FK72</accession>
<evidence type="ECO:0000313" key="3">
    <source>
        <dbReference type="WBParaSite" id="Bm17655.1"/>
    </source>
</evidence>
<dbReference type="EMBL" id="CAAKNF010000194">
    <property type="protein sequence ID" value="VIO96902.1"/>
    <property type="molecule type" value="Genomic_DNA"/>
</dbReference>
<protein>
    <submittedName>
        <fullName evidence="1 3">Uncharacterized protein</fullName>
    </submittedName>
</protein>
<dbReference type="WBParaSite" id="Bm17655.1">
    <property type="protein sequence ID" value="Bm17655.1"/>
    <property type="gene ID" value="WBGene00268797"/>
</dbReference>
<dbReference type="Proteomes" id="UP000006672">
    <property type="component" value="Unassembled WGS sequence"/>
</dbReference>
<dbReference type="RefSeq" id="XP_042936665.1">
    <property type="nucleotide sequence ID" value="XM_043080731.1"/>
</dbReference>
<organism evidence="1">
    <name type="scientific">Brugia malayi</name>
    <name type="common">Filarial nematode worm</name>
    <dbReference type="NCBI Taxonomy" id="6279"/>
    <lineage>
        <taxon>Eukaryota</taxon>
        <taxon>Metazoa</taxon>
        <taxon>Ecdysozoa</taxon>
        <taxon>Nematoda</taxon>
        <taxon>Chromadorea</taxon>
        <taxon>Rhabditida</taxon>
        <taxon>Spirurina</taxon>
        <taxon>Spiruromorpha</taxon>
        <taxon>Filarioidea</taxon>
        <taxon>Onchocercidae</taxon>
        <taxon>Brugia</taxon>
    </lineage>
</organism>
<reference evidence="1" key="2">
    <citation type="submission" date="2019-04" db="EMBL/GenBank/DDBJ databases">
        <authorList>
            <person name="Howe K."/>
            <person name="Paulini M."/>
            <person name="Williams G."/>
        </authorList>
    </citation>
    <scope>NUCLEOTIDE SEQUENCE [LARGE SCALE GENOMIC DNA]</scope>
    <source>
        <strain evidence="1">FR3</strain>
    </source>
</reference>
<gene>
    <name evidence="1 3" type="primary">Bm17655</name>
    <name evidence="1" type="ORF">BM_BM17655</name>
</gene>
<evidence type="ECO:0000313" key="1">
    <source>
        <dbReference type="EMBL" id="VIO96902.1"/>
    </source>
</evidence>
<dbReference type="AlphaFoldDB" id="A0A4E9FK72"/>
<name>A0A4E9FK72_BRUMA</name>
<dbReference type="CTD" id="66058915"/>